<evidence type="ECO:0000256" key="2">
    <source>
        <dbReference type="SAM" id="Coils"/>
    </source>
</evidence>
<dbReference type="AlphaFoldDB" id="A0A679JQN2"/>
<dbReference type="InterPro" id="IPR037972">
    <property type="entry name" value="RepB_N"/>
</dbReference>
<organism evidence="5">
    <name type="scientific">Variovorax paradoxus</name>
    <dbReference type="NCBI Taxonomy" id="34073"/>
    <lineage>
        <taxon>Bacteria</taxon>
        <taxon>Pseudomonadati</taxon>
        <taxon>Pseudomonadota</taxon>
        <taxon>Betaproteobacteria</taxon>
        <taxon>Burkholderiales</taxon>
        <taxon>Comamonadaceae</taxon>
        <taxon>Variovorax</taxon>
    </lineage>
</organism>
<evidence type="ECO:0000256" key="3">
    <source>
        <dbReference type="SAM" id="MobiDB-lite"/>
    </source>
</evidence>
<dbReference type="EMBL" id="LR743508">
    <property type="protein sequence ID" value="CAA2109607.1"/>
    <property type="molecule type" value="Genomic_DNA"/>
</dbReference>
<dbReference type="InterPro" id="IPR036086">
    <property type="entry name" value="ParB/Sulfiredoxin_sf"/>
</dbReference>
<reference evidence="5" key="1">
    <citation type="submission" date="2019-12" db="EMBL/GenBank/DDBJ databases">
        <authorList>
            <person name="Cremers G."/>
        </authorList>
    </citation>
    <scope>NUCLEOTIDE SEQUENCE</scope>
    <source>
        <strain evidence="5">Vvax</strain>
    </source>
</reference>
<dbReference type="SMART" id="SM00470">
    <property type="entry name" value="ParB"/>
    <property type="match status" value="1"/>
</dbReference>
<gene>
    <name evidence="5" type="primary">spo0C</name>
    <name evidence="5" type="ORF">VVAX_05878</name>
</gene>
<feature type="domain" description="ParB-like N-terminal" evidence="4">
    <location>
        <begin position="112"/>
        <end position="208"/>
    </location>
</feature>
<dbReference type="RefSeq" id="WP_339093555.1">
    <property type="nucleotide sequence ID" value="NZ_LR743508.1"/>
</dbReference>
<protein>
    <submittedName>
        <fullName evidence="5">Chromosome-partitioning protein Spo0J</fullName>
    </submittedName>
</protein>
<dbReference type="GO" id="GO:0005694">
    <property type="term" value="C:chromosome"/>
    <property type="evidence" value="ECO:0007669"/>
    <property type="project" value="TreeGrafter"/>
</dbReference>
<dbReference type="InterPro" id="IPR003115">
    <property type="entry name" value="ParB_N"/>
</dbReference>
<dbReference type="GO" id="GO:0007059">
    <property type="term" value="P:chromosome segregation"/>
    <property type="evidence" value="ECO:0007669"/>
    <property type="project" value="TreeGrafter"/>
</dbReference>
<evidence type="ECO:0000256" key="1">
    <source>
        <dbReference type="ARBA" id="ARBA00006295"/>
    </source>
</evidence>
<dbReference type="CDD" id="cd16405">
    <property type="entry name" value="RepB_like_N"/>
    <property type="match status" value="1"/>
</dbReference>
<dbReference type="InterPro" id="IPR040873">
    <property type="entry name" value="SoPB_HTH"/>
</dbReference>
<feature type="coiled-coil region" evidence="2">
    <location>
        <begin position="81"/>
        <end position="108"/>
    </location>
</feature>
<dbReference type="GO" id="GO:0003677">
    <property type="term" value="F:DNA binding"/>
    <property type="evidence" value="ECO:0007669"/>
    <property type="project" value="InterPro"/>
</dbReference>
<keyword evidence="2" id="KW-0175">Coiled coil</keyword>
<evidence type="ECO:0000259" key="4">
    <source>
        <dbReference type="SMART" id="SM00470"/>
    </source>
</evidence>
<feature type="compositionally biased region" description="Low complexity" evidence="3">
    <location>
        <begin position="39"/>
        <end position="50"/>
    </location>
</feature>
<sequence length="376" mass="40806">MSSTRKRLEALTANLSLPQAAAQPVVDLPKAAPPEEPAPHAAAQAGAGVASTNTGAGTGLETRFPPAVGGSHVPRTGPGQMLAFRGQIQQVEGEMAALREKLRQYEGSLPTRKMDPATIRPSRWANRHETAFKTSEFAGLKADIEHAGGNVQPILVRPLKDEPGQFELVFGHRRHRATLELGIPVLASIWTDDLGDAALFAAMDRENRERADLSPYEQGVMYQRALEEQLFPTQRQLAEGLGVSHTWVRKALMVAQLPSAVVECFRSPLEISFRHAEQINAAMALDRRALLKRVEKLRGQTLSPALVLSRLLDSAPGFERSERVEVQFDGQKFGTLVRSKAGEVTITLTPGAAISAPLDSLESAITDALRRARSVS</sequence>
<evidence type="ECO:0000313" key="5">
    <source>
        <dbReference type="EMBL" id="CAA2109607.1"/>
    </source>
</evidence>
<dbReference type="SUPFAM" id="SSF110849">
    <property type="entry name" value="ParB/Sulfiredoxin"/>
    <property type="match status" value="1"/>
</dbReference>
<name>A0A679JQN2_VARPD</name>
<dbReference type="PANTHER" id="PTHR33375">
    <property type="entry name" value="CHROMOSOME-PARTITIONING PROTEIN PARB-RELATED"/>
    <property type="match status" value="1"/>
</dbReference>
<dbReference type="SUPFAM" id="SSF109709">
    <property type="entry name" value="KorB DNA-binding domain-like"/>
    <property type="match status" value="1"/>
</dbReference>
<dbReference type="InterPro" id="IPR050336">
    <property type="entry name" value="Chromosome_partition/occlusion"/>
</dbReference>
<dbReference type="Pfam" id="PF02195">
    <property type="entry name" value="ParB_N"/>
    <property type="match status" value="1"/>
</dbReference>
<comment type="similarity">
    <text evidence="1">Belongs to the ParB family.</text>
</comment>
<dbReference type="Pfam" id="PF18090">
    <property type="entry name" value="SoPB_HTH"/>
    <property type="match status" value="1"/>
</dbReference>
<dbReference type="PANTHER" id="PTHR33375:SF1">
    <property type="entry name" value="CHROMOSOME-PARTITIONING PROTEIN PARB-RELATED"/>
    <property type="match status" value="1"/>
</dbReference>
<dbReference type="InterPro" id="IPR004437">
    <property type="entry name" value="ParB/RepB/Spo0J"/>
</dbReference>
<proteinExistence type="inferred from homology"/>
<dbReference type="Gene3D" id="1.10.10.2830">
    <property type="match status" value="1"/>
</dbReference>
<feature type="region of interest" description="Disordered" evidence="3">
    <location>
        <begin position="29"/>
        <end position="62"/>
    </location>
</feature>
<dbReference type="Gene3D" id="3.90.1530.30">
    <property type="match status" value="1"/>
</dbReference>
<accession>A0A679JQN2</accession>
<dbReference type="NCBIfam" id="TIGR00180">
    <property type="entry name" value="parB_part"/>
    <property type="match status" value="1"/>
</dbReference>